<keyword evidence="3" id="KW-1185">Reference proteome</keyword>
<evidence type="ECO:0000256" key="1">
    <source>
        <dbReference type="SAM" id="Phobius"/>
    </source>
</evidence>
<dbReference type="RefSeq" id="WP_157743642.1">
    <property type="nucleotide sequence ID" value="NZ_JBHLYF010000022.1"/>
</dbReference>
<proteinExistence type="predicted"/>
<feature type="transmembrane region" description="Helical" evidence="1">
    <location>
        <begin position="123"/>
        <end position="145"/>
    </location>
</feature>
<feature type="transmembrane region" description="Helical" evidence="1">
    <location>
        <begin position="40"/>
        <end position="60"/>
    </location>
</feature>
<evidence type="ECO:0000313" key="2">
    <source>
        <dbReference type="EMBL" id="SCG48506.1"/>
    </source>
</evidence>
<dbReference type="Proteomes" id="UP000198210">
    <property type="component" value="Chromosome I"/>
</dbReference>
<feature type="transmembrane region" description="Helical" evidence="1">
    <location>
        <begin position="7"/>
        <end position="28"/>
    </location>
</feature>
<evidence type="ECO:0000313" key="3">
    <source>
        <dbReference type="Proteomes" id="UP000198210"/>
    </source>
</evidence>
<organism evidence="2 3">
    <name type="scientific">Micromonospora siamensis</name>
    <dbReference type="NCBI Taxonomy" id="299152"/>
    <lineage>
        <taxon>Bacteria</taxon>
        <taxon>Bacillati</taxon>
        <taxon>Actinomycetota</taxon>
        <taxon>Actinomycetes</taxon>
        <taxon>Micromonosporales</taxon>
        <taxon>Micromonosporaceae</taxon>
        <taxon>Micromonospora</taxon>
    </lineage>
</organism>
<keyword evidence="1" id="KW-0812">Transmembrane</keyword>
<name>A0A1C5HR47_9ACTN</name>
<evidence type="ECO:0008006" key="4">
    <source>
        <dbReference type="Google" id="ProtNLM"/>
    </source>
</evidence>
<keyword evidence="1" id="KW-1133">Transmembrane helix</keyword>
<sequence length="158" mass="17385">MRRIPPLLRFVVAWVFATVVALPVRLLIIRDEGLVEQVLGASMFALAMAPGAFGGAPWLPTAPDEKAMRRAVRDGVPPDDDRLRAALPARLAWLRRGARYGLLAGLVWLVLLAAVGTRDPDRTLWVATFALIGLVLTVLAARTLARVRRLARQRPNRP</sequence>
<keyword evidence="1" id="KW-0472">Membrane</keyword>
<accession>A0A1C5HR47</accession>
<protein>
    <recommendedName>
        <fullName evidence="4">Transmembrane protein</fullName>
    </recommendedName>
</protein>
<dbReference type="AlphaFoldDB" id="A0A1C5HR47"/>
<feature type="transmembrane region" description="Helical" evidence="1">
    <location>
        <begin position="100"/>
        <end position="117"/>
    </location>
</feature>
<gene>
    <name evidence="2" type="ORF">GA0074704_2193</name>
</gene>
<dbReference type="EMBL" id="LT607751">
    <property type="protein sequence ID" value="SCG48506.1"/>
    <property type="molecule type" value="Genomic_DNA"/>
</dbReference>
<reference evidence="2 3" key="1">
    <citation type="submission" date="2016-06" db="EMBL/GenBank/DDBJ databases">
        <authorList>
            <person name="Kjaerup R.B."/>
            <person name="Dalgaard T.S."/>
            <person name="Juul-Madsen H.R."/>
        </authorList>
    </citation>
    <scope>NUCLEOTIDE SEQUENCE [LARGE SCALE GENOMIC DNA]</scope>
    <source>
        <strain evidence="2 3">DSM 45097</strain>
    </source>
</reference>